<comment type="caution">
    <text evidence="3">The sequence shown here is derived from an EMBL/GenBank/DDBJ whole genome shotgun (WGS) entry which is preliminary data.</text>
</comment>
<reference evidence="3" key="1">
    <citation type="submission" date="2020-06" db="EMBL/GenBank/DDBJ databases">
        <title>WGS assembly of Ceratodon purpureus strain R40.</title>
        <authorList>
            <person name="Carey S.B."/>
            <person name="Jenkins J."/>
            <person name="Shu S."/>
            <person name="Lovell J.T."/>
            <person name="Sreedasyam A."/>
            <person name="Maumus F."/>
            <person name="Tiley G.P."/>
            <person name="Fernandez-Pozo N."/>
            <person name="Barry K."/>
            <person name="Chen C."/>
            <person name="Wang M."/>
            <person name="Lipzen A."/>
            <person name="Daum C."/>
            <person name="Saski C.A."/>
            <person name="Payton A.C."/>
            <person name="Mcbreen J.C."/>
            <person name="Conrad R.E."/>
            <person name="Kollar L.M."/>
            <person name="Olsson S."/>
            <person name="Huttunen S."/>
            <person name="Landis J.B."/>
            <person name="Wickett N.J."/>
            <person name="Johnson M.G."/>
            <person name="Rensing S.A."/>
            <person name="Grimwood J."/>
            <person name="Schmutz J."/>
            <person name="Mcdaniel S.F."/>
        </authorList>
    </citation>
    <scope>NUCLEOTIDE SEQUENCE</scope>
    <source>
        <strain evidence="3">R40</strain>
    </source>
</reference>
<name>A0A8T0ISJ3_CERPU</name>
<evidence type="ECO:0000256" key="2">
    <source>
        <dbReference type="SAM" id="Phobius"/>
    </source>
</evidence>
<evidence type="ECO:0000313" key="4">
    <source>
        <dbReference type="Proteomes" id="UP000822688"/>
    </source>
</evidence>
<proteinExistence type="predicted"/>
<feature type="transmembrane region" description="Helical" evidence="2">
    <location>
        <begin position="12"/>
        <end position="31"/>
    </location>
</feature>
<keyword evidence="4" id="KW-1185">Reference proteome</keyword>
<sequence>MSSSNPKFEMRALIIIVPFAAAFLLGCMCICKYKVYLWTLKKDDSESDAGPKVADVKAHPKKSSNSAQDKGPVSADPETGYMRGAESESDSILIGDSGKGANRKSFCT</sequence>
<gene>
    <name evidence="3" type="ORF">KC19_2G057500</name>
</gene>
<dbReference type="Proteomes" id="UP000822688">
    <property type="component" value="Chromosome 2"/>
</dbReference>
<keyword evidence="2" id="KW-0472">Membrane</keyword>
<protein>
    <submittedName>
        <fullName evidence="3">Uncharacterized protein</fullName>
    </submittedName>
</protein>
<evidence type="ECO:0000256" key="1">
    <source>
        <dbReference type="SAM" id="MobiDB-lite"/>
    </source>
</evidence>
<feature type="region of interest" description="Disordered" evidence="1">
    <location>
        <begin position="44"/>
        <end position="108"/>
    </location>
</feature>
<evidence type="ECO:0000313" key="3">
    <source>
        <dbReference type="EMBL" id="KAG0586025.1"/>
    </source>
</evidence>
<organism evidence="3 4">
    <name type="scientific">Ceratodon purpureus</name>
    <name type="common">Fire moss</name>
    <name type="synonym">Dicranum purpureum</name>
    <dbReference type="NCBI Taxonomy" id="3225"/>
    <lineage>
        <taxon>Eukaryota</taxon>
        <taxon>Viridiplantae</taxon>
        <taxon>Streptophyta</taxon>
        <taxon>Embryophyta</taxon>
        <taxon>Bryophyta</taxon>
        <taxon>Bryophytina</taxon>
        <taxon>Bryopsida</taxon>
        <taxon>Dicranidae</taxon>
        <taxon>Pseudoditrichales</taxon>
        <taxon>Ditrichaceae</taxon>
        <taxon>Ceratodon</taxon>
    </lineage>
</organism>
<dbReference type="AlphaFoldDB" id="A0A8T0ISJ3"/>
<keyword evidence="2" id="KW-1133">Transmembrane helix</keyword>
<dbReference type="PROSITE" id="PS51257">
    <property type="entry name" value="PROKAR_LIPOPROTEIN"/>
    <property type="match status" value="1"/>
</dbReference>
<keyword evidence="2" id="KW-0812">Transmembrane</keyword>
<accession>A0A8T0ISJ3</accession>
<dbReference type="EMBL" id="CM026422">
    <property type="protein sequence ID" value="KAG0586025.1"/>
    <property type="molecule type" value="Genomic_DNA"/>
</dbReference>